<dbReference type="Gene3D" id="3.30.300.90">
    <property type="entry name" value="BolA-like"/>
    <property type="match status" value="1"/>
</dbReference>
<sequence>MAMDPATIKTMLQDAFPDAEVTVEDLRGDGDHLGALVISQAFKGKTRVQQHQMVYEALKGTVGGDLHALALQTKPRD</sequence>
<dbReference type="OrthoDB" id="9796738at2"/>
<dbReference type="InterPro" id="IPR050961">
    <property type="entry name" value="BolA/IbaG_stress_morph_reg"/>
</dbReference>
<dbReference type="InterPro" id="IPR036065">
    <property type="entry name" value="BolA-like_sf"/>
</dbReference>
<dbReference type="AlphaFoldDB" id="H6SQF8"/>
<gene>
    <name evidence="3" type="ORF">RSPPHO_03051</name>
</gene>
<dbReference type="PATRIC" id="fig|1150469.3.peg.3441"/>
<dbReference type="HOGENOM" id="CLU_109462_4_2_5"/>
<dbReference type="Proteomes" id="UP000033220">
    <property type="component" value="Chromosome DSM 122"/>
</dbReference>
<name>H6SQF8_PARPM</name>
<dbReference type="STRING" id="1150469.RSPPHO_03051"/>
<dbReference type="Pfam" id="PF01722">
    <property type="entry name" value="BolA"/>
    <property type="match status" value="1"/>
</dbReference>
<dbReference type="EMBL" id="HE663493">
    <property type="protein sequence ID" value="CCG09677.1"/>
    <property type="molecule type" value="Genomic_DNA"/>
</dbReference>
<evidence type="ECO:0000256" key="2">
    <source>
        <dbReference type="RuleBase" id="RU003860"/>
    </source>
</evidence>
<dbReference type="PANTHER" id="PTHR46229:SF2">
    <property type="entry name" value="BOLA-LIKE PROTEIN 1"/>
    <property type="match status" value="1"/>
</dbReference>
<accession>H6SQF8</accession>
<comment type="similarity">
    <text evidence="1 2">Belongs to the BolA/IbaG family.</text>
</comment>
<dbReference type="InterPro" id="IPR002634">
    <property type="entry name" value="BolA"/>
</dbReference>
<dbReference type="RefSeq" id="WP_014416305.1">
    <property type="nucleotide sequence ID" value="NC_017059.1"/>
</dbReference>
<dbReference type="PANTHER" id="PTHR46229">
    <property type="entry name" value="BOLA TRANSCRIPTION REGULATOR"/>
    <property type="match status" value="1"/>
</dbReference>
<proteinExistence type="inferred from homology"/>
<organism evidence="3 4">
    <name type="scientific">Pararhodospirillum photometricum DSM 122</name>
    <dbReference type="NCBI Taxonomy" id="1150469"/>
    <lineage>
        <taxon>Bacteria</taxon>
        <taxon>Pseudomonadati</taxon>
        <taxon>Pseudomonadota</taxon>
        <taxon>Alphaproteobacteria</taxon>
        <taxon>Rhodospirillales</taxon>
        <taxon>Rhodospirillaceae</taxon>
        <taxon>Pararhodospirillum</taxon>
    </lineage>
</organism>
<dbReference type="PIRSF" id="PIRSF003113">
    <property type="entry name" value="BolA"/>
    <property type="match status" value="1"/>
</dbReference>
<evidence type="ECO:0000256" key="1">
    <source>
        <dbReference type="ARBA" id="ARBA00005578"/>
    </source>
</evidence>
<dbReference type="eggNOG" id="COG0271">
    <property type="taxonomic scope" value="Bacteria"/>
</dbReference>
<evidence type="ECO:0000313" key="3">
    <source>
        <dbReference type="EMBL" id="CCG09677.1"/>
    </source>
</evidence>
<dbReference type="SUPFAM" id="SSF82657">
    <property type="entry name" value="BolA-like"/>
    <property type="match status" value="1"/>
</dbReference>
<protein>
    <submittedName>
        <fullName evidence="3">BolA-like protein</fullName>
    </submittedName>
</protein>
<keyword evidence="4" id="KW-1185">Reference proteome</keyword>
<reference evidence="3 4" key="1">
    <citation type="submission" date="2012-02" db="EMBL/GenBank/DDBJ databases">
        <title>Shotgun genome sequence of Phaeospirillum photometricum DSM 122.</title>
        <authorList>
            <person name="Duquesne K."/>
            <person name="Sturgis J."/>
        </authorList>
    </citation>
    <scope>NUCLEOTIDE SEQUENCE [LARGE SCALE GENOMIC DNA]</scope>
    <source>
        <strain evidence="4">DSM122</strain>
    </source>
</reference>
<dbReference type="KEGG" id="rpm:RSPPHO_03051"/>
<evidence type="ECO:0000313" key="4">
    <source>
        <dbReference type="Proteomes" id="UP000033220"/>
    </source>
</evidence>